<evidence type="ECO:0000313" key="2">
    <source>
        <dbReference type="Proteomes" id="UP000601108"/>
    </source>
</evidence>
<evidence type="ECO:0000313" key="1">
    <source>
        <dbReference type="EMBL" id="GGX28682.1"/>
    </source>
</evidence>
<reference evidence="1 2" key="1">
    <citation type="journal article" date="2014" name="Int. J. Syst. Evol. Microbiol.">
        <title>Complete genome sequence of Corynebacterium casei LMG S-19264T (=DSM 44701T), isolated from a smear-ripened cheese.</title>
        <authorList>
            <consortium name="US DOE Joint Genome Institute (JGI-PGF)"/>
            <person name="Walter F."/>
            <person name="Albersmeier A."/>
            <person name="Kalinowski J."/>
            <person name="Ruckert C."/>
        </authorList>
    </citation>
    <scope>NUCLEOTIDE SEQUENCE [LARGE SCALE GENOMIC DNA]</scope>
    <source>
        <strain evidence="1 2">KCTC 12285</strain>
    </source>
</reference>
<comment type="caution">
    <text evidence="1">The sequence shown here is derived from an EMBL/GenBank/DDBJ whole genome shotgun (WGS) entry which is preliminary data.</text>
</comment>
<proteinExistence type="predicted"/>
<dbReference type="RefSeq" id="WP_027413042.1">
    <property type="nucleotide sequence ID" value="NZ_BMWS01000026.1"/>
</dbReference>
<keyword evidence="2" id="KW-1185">Reference proteome</keyword>
<dbReference type="AlphaFoldDB" id="A0A918JXY4"/>
<gene>
    <name evidence="1" type="ORF">GCM10007384_32350</name>
</gene>
<dbReference type="EMBL" id="BMWS01000026">
    <property type="protein sequence ID" value="GGX28682.1"/>
    <property type="molecule type" value="Genomic_DNA"/>
</dbReference>
<dbReference type="Proteomes" id="UP000601108">
    <property type="component" value="Unassembled WGS sequence"/>
</dbReference>
<dbReference type="PROSITE" id="PS51257">
    <property type="entry name" value="PROKAR_LIPOPROTEIN"/>
    <property type="match status" value="1"/>
</dbReference>
<name>A0A918JXY4_9FLAO</name>
<accession>A0A918JXY4</accession>
<organism evidence="1 2">
    <name type="scientific">Aquimarina muelleri</name>
    <dbReference type="NCBI Taxonomy" id="279356"/>
    <lineage>
        <taxon>Bacteria</taxon>
        <taxon>Pseudomonadati</taxon>
        <taxon>Bacteroidota</taxon>
        <taxon>Flavobacteriia</taxon>
        <taxon>Flavobacteriales</taxon>
        <taxon>Flavobacteriaceae</taxon>
        <taxon>Aquimarina</taxon>
    </lineage>
</organism>
<protein>
    <submittedName>
        <fullName evidence="1">Uncharacterized protein</fullName>
    </submittedName>
</protein>
<sequence length="86" mass="9591">MSKILLLSTIFAFITSCYIIRTPNFKPFDSIEVTDISLGNITINTNVVFNNLNNLNKKSLINNINIGAISTKKLNILGKIILYKTS</sequence>